<reference evidence="1" key="1">
    <citation type="submission" date="2021-03" db="EMBL/GenBank/DDBJ databases">
        <authorList>
            <consortium name="DOE Joint Genome Institute"/>
            <person name="Ahrendt S."/>
            <person name="Looney B.P."/>
            <person name="Miyauchi S."/>
            <person name="Morin E."/>
            <person name="Drula E."/>
            <person name="Courty P.E."/>
            <person name="Chicoki N."/>
            <person name="Fauchery L."/>
            <person name="Kohler A."/>
            <person name="Kuo A."/>
            <person name="Labutti K."/>
            <person name="Pangilinan J."/>
            <person name="Lipzen A."/>
            <person name="Riley R."/>
            <person name="Andreopoulos W."/>
            <person name="He G."/>
            <person name="Johnson J."/>
            <person name="Barry K.W."/>
            <person name="Grigoriev I.V."/>
            <person name="Nagy L."/>
            <person name="Hibbett D."/>
            <person name="Henrissat B."/>
            <person name="Matheny P.B."/>
            <person name="Labbe J."/>
            <person name="Martin F."/>
        </authorList>
    </citation>
    <scope>NUCLEOTIDE SEQUENCE</scope>
    <source>
        <strain evidence="1">HHB10654</strain>
    </source>
</reference>
<evidence type="ECO:0000313" key="2">
    <source>
        <dbReference type="Proteomes" id="UP000814140"/>
    </source>
</evidence>
<proteinExistence type="predicted"/>
<organism evidence="1 2">
    <name type="scientific">Artomyces pyxidatus</name>
    <dbReference type="NCBI Taxonomy" id="48021"/>
    <lineage>
        <taxon>Eukaryota</taxon>
        <taxon>Fungi</taxon>
        <taxon>Dikarya</taxon>
        <taxon>Basidiomycota</taxon>
        <taxon>Agaricomycotina</taxon>
        <taxon>Agaricomycetes</taxon>
        <taxon>Russulales</taxon>
        <taxon>Auriscalpiaceae</taxon>
        <taxon>Artomyces</taxon>
    </lineage>
</organism>
<evidence type="ECO:0000313" key="1">
    <source>
        <dbReference type="EMBL" id="KAI0059947.1"/>
    </source>
</evidence>
<comment type="caution">
    <text evidence="1">The sequence shown here is derived from an EMBL/GenBank/DDBJ whole genome shotgun (WGS) entry which is preliminary data.</text>
</comment>
<name>A0ACB8SUS6_9AGAM</name>
<gene>
    <name evidence="1" type="ORF">BV25DRAFT_997240</name>
</gene>
<accession>A0ACB8SUS6</accession>
<reference evidence="1" key="2">
    <citation type="journal article" date="2022" name="New Phytol.">
        <title>Evolutionary transition to the ectomycorrhizal habit in the genomes of a hyperdiverse lineage of mushroom-forming fungi.</title>
        <authorList>
            <person name="Looney B."/>
            <person name="Miyauchi S."/>
            <person name="Morin E."/>
            <person name="Drula E."/>
            <person name="Courty P.E."/>
            <person name="Kohler A."/>
            <person name="Kuo A."/>
            <person name="LaButti K."/>
            <person name="Pangilinan J."/>
            <person name="Lipzen A."/>
            <person name="Riley R."/>
            <person name="Andreopoulos W."/>
            <person name="He G."/>
            <person name="Johnson J."/>
            <person name="Nolan M."/>
            <person name="Tritt A."/>
            <person name="Barry K.W."/>
            <person name="Grigoriev I.V."/>
            <person name="Nagy L.G."/>
            <person name="Hibbett D."/>
            <person name="Henrissat B."/>
            <person name="Matheny P.B."/>
            <person name="Labbe J."/>
            <person name="Martin F.M."/>
        </authorList>
    </citation>
    <scope>NUCLEOTIDE SEQUENCE</scope>
    <source>
        <strain evidence="1">HHB10654</strain>
    </source>
</reference>
<keyword evidence="1" id="KW-0808">Transferase</keyword>
<dbReference type="EMBL" id="MU277222">
    <property type="protein sequence ID" value="KAI0059947.1"/>
    <property type="molecule type" value="Genomic_DNA"/>
</dbReference>
<sequence length="475" mass="51920">MSASNGIDSLAELKALADIIKASVERIEQTVNAHSLTFPSPHTSFSPESEAARNLPEVIAAGSLISAAASQLSALVQPPPLTIISLAMQFHVSTAVRTAVDTHVAEILREAGPQGLHVRDIAKPTNVDPKKLARILRLLATNHVFVEVSPDVFTHNRLSSLLDSGKSVDSMLKSPETRYLGTLGLTAVIGHVTDEAFKSSSYLTETLLDPEFGHSAEPNKSAFNKAFNEEKDLWQFFERPGNEFRLSRFGSAMDGTKNLAPPGAILEGYDWKDLKEGALVVDCGGGVGSQSLTLAKTHPHLHFVVQDRPAVVENGVKFWNENLPGALDSGRVKLQAHDFFDPQPVKNADVFLVRMILHDWSDEFSVKILRRLREAATPDTRLIVVDQLMSYACEEETLKEIPGALLPVPPAPLLPNLGQDFAYYTDLQMMGFFNAQERTVTQFKELLEQGGWKLLAVHHGAPFAISSQKVIAAPI</sequence>
<keyword evidence="1" id="KW-0489">Methyltransferase</keyword>
<protein>
    <submittedName>
        <fullName evidence="1">S-adenosyl-L-methionine-dependent methyltransferase</fullName>
    </submittedName>
</protein>
<keyword evidence="2" id="KW-1185">Reference proteome</keyword>
<dbReference type="Proteomes" id="UP000814140">
    <property type="component" value="Unassembled WGS sequence"/>
</dbReference>